<feature type="chain" id="PRO_5002526277" description="Cell wall protein PhiA" evidence="1">
    <location>
        <begin position="19"/>
        <end position="190"/>
    </location>
</feature>
<dbReference type="PANTHER" id="PTHR42047:SF1">
    <property type="entry name" value="PROTEIN, PUTATIVE (AFU_ORTHOLOGUE AFUA_6G03560)-RELATED"/>
    <property type="match status" value="1"/>
</dbReference>
<dbReference type="AlphaFoldDB" id="A0A0F8A424"/>
<dbReference type="EMBL" id="KQ030541">
    <property type="protein sequence ID" value="KJZ72834.1"/>
    <property type="molecule type" value="Genomic_DNA"/>
</dbReference>
<dbReference type="OrthoDB" id="4093325at2759"/>
<gene>
    <name evidence="2" type="ORF">HIM_07778</name>
</gene>
<dbReference type="Proteomes" id="UP000054481">
    <property type="component" value="Unassembled WGS sequence"/>
</dbReference>
<protein>
    <recommendedName>
        <fullName evidence="4">Cell wall protein PhiA</fullName>
    </recommendedName>
</protein>
<evidence type="ECO:0000313" key="3">
    <source>
        <dbReference type="Proteomes" id="UP000054481"/>
    </source>
</evidence>
<name>A0A0F8A424_9HYPO</name>
<evidence type="ECO:0000256" key="1">
    <source>
        <dbReference type="SAM" id="SignalP"/>
    </source>
</evidence>
<keyword evidence="3" id="KW-1185">Reference proteome</keyword>
<feature type="signal peptide" evidence="1">
    <location>
        <begin position="1"/>
        <end position="18"/>
    </location>
</feature>
<evidence type="ECO:0008006" key="4">
    <source>
        <dbReference type="Google" id="ProtNLM"/>
    </source>
</evidence>
<dbReference type="PANTHER" id="PTHR42047">
    <property type="entry name" value="PROTEIN, PUTATIVE (AFU_ORTHOLOGUE AFUA_6G03560)-RELATED"/>
    <property type="match status" value="1"/>
</dbReference>
<keyword evidence="1" id="KW-0732">Signal</keyword>
<evidence type="ECO:0000313" key="2">
    <source>
        <dbReference type="EMBL" id="KJZ72834.1"/>
    </source>
</evidence>
<proteinExistence type="predicted"/>
<reference evidence="2 3" key="1">
    <citation type="journal article" date="2014" name="Genome Biol. Evol.">
        <title>Comparative genomics and transcriptomics analyses reveal divergent lifestyle features of nematode endoparasitic fungus Hirsutella minnesotensis.</title>
        <authorList>
            <person name="Lai Y."/>
            <person name="Liu K."/>
            <person name="Zhang X."/>
            <person name="Zhang X."/>
            <person name="Li K."/>
            <person name="Wang N."/>
            <person name="Shu C."/>
            <person name="Wu Y."/>
            <person name="Wang C."/>
            <person name="Bushley K.E."/>
            <person name="Xiang M."/>
            <person name="Liu X."/>
        </authorList>
    </citation>
    <scope>NUCLEOTIDE SEQUENCE [LARGE SCALE GENOMIC DNA]</scope>
    <source>
        <strain evidence="2 3">3608</strain>
    </source>
</reference>
<organism evidence="2 3">
    <name type="scientific">Hirsutella minnesotensis 3608</name>
    <dbReference type="NCBI Taxonomy" id="1043627"/>
    <lineage>
        <taxon>Eukaryota</taxon>
        <taxon>Fungi</taxon>
        <taxon>Dikarya</taxon>
        <taxon>Ascomycota</taxon>
        <taxon>Pezizomycotina</taxon>
        <taxon>Sordariomycetes</taxon>
        <taxon>Hypocreomycetidae</taxon>
        <taxon>Hypocreales</taxon>
        <taxon>Ophiocordycipitaceae</taxon>
        <taxon>Hirsutella</taxon>
    </lineage>
</organism>
<sequence length="190" mass="20370">MKFSAAIASLAAAGSVLATPAPSAAPSKPFGIMSLRSASPIHFGQVNAAQSNIFINYPSQGAKCEIKDQSKAPTTATFYIKDEVLYLYTGRGPVQKVFADRSGMGQGKIGFLTGNGRLPPRFEIKGWKIDRTGNLSFNGKGLIACPSIRGSWTIWVDTNNPTPGFNKGCLGFSARTINAFNPVRCEYSRQ</sequence>
<dbReference type="InterPro" id="IPR052820">
    <property type="entry name" value="PhiA_domain"/>
</dbReference>
<accession>A0A0F8A424</accession>